<dbReference type="AlphaFoldDB" id="A0A845GD96"/>
<proteinExistence type="predicted"/>
<organism evidence="1 2">
    <name type="scientific">Duganella vulcania</name>
    <dbReference type="NCBI Taxonomy" id="2692166"/>
    <lineage>
        <taxon>Bacteria</taxon>
        <taxon>Pseudomonadati</taxon>
        <taxon>Pseudomonadota</taxon>
        <taxon>Betaproteobacteria</taxon>
        <taxon>Burkholderiales</taxon>
        <taxon>Oxalobacteraceae</taxon>
        <taxon>Telluria group</taxon>
        <taxon>Duganella</taxon>
    </lineage>
</organism>
<name>A0A845GD96_9BURK</name>
<gene>
    <name evidence="1" type="ORF">GTP90_01815</name>
</gene>
<protein>
    <submittedName>
        <fullName evidence="1">Uncharacterized protein</fullName>
    </submittedName>
</protein>
<reference evidence="1" key="1">
    <citation type="submission" date="2019-12" db="EMBL/GenBank/DDBJ databases">
        <title>Novel species isolated from a subtropical stream in China.</title>
        <authorList>
            <person name="Lu H."/>
        </authorList>
    </citation>
    <scope>NUCLEOTIDE SEQUENCE [LARGE SCALE GENOMIC DNA]</scope>
    <source>
        <strain evidence="1">FT81W</strain>
    </source>
</reference>
<dbReference type="Proteomes" id="UP000447355">
    <property type="component" value="Unassembled WGS sequence"/>
</dbReference>
<evidence type="ECO:0000313" key="1">
    <source>
        <dbReference type="EMBL" id="MYM92593.1"/>
    </source>
</evidence>
<evidence type="ECO:0000313" key="2">
    <source>
        <dbReference type="Proteomes" id="UP000447355"/>
    </source>
</evidence>
<dbReference type="RefSeq" id="WP_161081854.1">
    <property type="nucleotide sequence ID" value="NZ_WWCX01000001.1"/>
</dbReference>
<sequence>MSRYRAELAIADRHLTATELGEKYLTEHPVWQLAQYRARVENIGKTRDLDYWAWVEQQLQLED</sequence>
<comment type="caution">
    <text evidence="1">The sequence shown here is derived from an EMBL/GenBank/DDBJ whole genome shotgun (WGS) entry which is preliminary data.</text>
</comment>
<accession>A0A845GD96</accession>
<dbReference type="EMBL" id="WWCX01000001">
    <property type="protein sequence ID" value="MYM92593.1"/>
    <property type="molecule type" value="Genomic_DNA"/>
</dbReference>